<dbReference type="RefSeq" id="XP_033402715.1">
    <property type="nucleotide sequence ID" value="XM_033536339.1"/>
</dbReference>
<reference evidence="2" key="1">
    <citation type="journal article" date="2020" name="Stud. Mycol.">
        <title>101 Dothideomycetes genomes: a test case for predicting lifestyles and emergence of pathogens.</title>
        <authorList>
            <person name="Haridas S."/>
            <person name="Albert R."/>
            <person name="Binder M."/>
            <person name="Bloem J."/>
            <person name="Labutti K."/>
            <person name="Salamov A."/>
            <person name="Andreopoulos B."/>
            <person name="Baker S."/>
            <person name="Barry K."/>
            <person name="Bills G."/>
            <person name="Bluhm B."/>
            <person name="Cannon C."/>
            <person name="Castanera R."/>
            <person name="Culley D."/>
            <person name="Daum C."/>
            <person name="Ezra D."/>
            <person name="Gonzalez J."/>
            <person name="Henrissat B."/>
            <person name="Kuo A."/>
            <person name="Liang C."/>
            <person name="Lipzen A."/>
            <person name="Lutzoni F."/>
            <person name="Magnuson J."/>
            <person name="Mondo S."/>
            <person name="Nolan M."/>
            <person name="Ohm R."/>
            <person name="Pangilinan J."/>
            <person name="Park H.-J."/>
            <person name="Ramirez L."/>
            <person name="Alfaro M."/>
            <person name="Sun H."/>
            <person name="Tritt A."/>
            <person name="Yoshinaga Y."/>
            <person name="Zwiers L.-H."/>
            <person name="Turgeon B."/>
            <person name="Goodwin S."/>
            <person name="Spatafora J."/>
            <person name="Crous P."/>
            <person name="Grigoriev I."/>
        </authorList>
    </citation>
    <scope>NUCLEOTIDE SEQUENCE</scope>
    <source>
        <strain evidence="2">CBS 121167</strain>
    </source>
</reference>
<proteinExistence type="predicted"/>
<dbReference type="PANTHER" id="PTHR24148">
    <property type="entry name" value="ANKYRIN REPEAT DOMAIN-CONTAINING PROTEIN 39 HOMOLOG-RELATED"/>
    <property type="match status" value="1"/>
</dbReference>
<dbReference type="EMBL" id="ML995474">
    <property type="protein sequence ID" value="KAF2147007.1"/>
    <property type="molecule type" value="Genomic_DNA"/>
</dbReference>
<feature type="non-terminal residue" evidence="2">
    <location>
        <position position="132"/>
    </location>
</feature>
<dbReference type="OrthoDB" id="3553147at2759"/>
<evidence type="ECO:0000259" key="1">
    <source>
        <dbReference type="Pfam" id="PF06985"/>
    </source>
</evidence>
<dbReference type="InterPro" id="IPR010730">
    <property type="entry name" value="HET"/>
</dbReference>
<dbReference type="Pfam" id="PF06985">
    <property type="entry name" value="HET"/>
    <property type="match status" value="1"/>
</dbReference>
<sequence length="132" mass="15077">MTTYQYEPLPGTDQKHIRLLQLLPGCEEDPVRCSIQAEHIDNVPRYEAVSYVWGDRSDTAEVLCHGMPLSVPANLVDALQRFRKKTDPRMLWADAICIDQKNIKERGEQVPLMGKIFEGAKRVLVWLGRGED</sequence>
<dbReference type="AlphaFoldDB" id="A0A6A6BVW6"/>
<protein>
    <recommendedName>
        <fullName evidence="1">Heterokaryon incompatibility domain-containing protein</fullName>
    </recommendedName>
</protein>
<dbReference type="InterPro" id="IPR052895">
    <property type="entry name" value="HetReg/Transcr_Mod"/>
</dbReference>
<name>A0A6A6BVW6_9PEZI</name>
<feature type="domain" description="Heterokaryon incompatibility" evidence="1">
    <location>
        <begin position="46"/>
        <end position="130"/>
    </location>
</feature>
<keyword evidence="3" id="KW-1185">Reference proteome</keyword>
<evidence type="ECO:0000313" key="2">
    <source>
        <dbReference type="EMBL" id="KAF2147007.1"/>
    </source>
</evidence>
<dbReference type="GeneID" id="54293835"/>
<organism evidence="2 3">
    <name type="scientific">Aplosporella prunicola CBS 121167</name>
    <dbReference type="NCBI Taxonomy" id="1176127"/>
    <lineage>
        <taxon>Eukaryota</taxon>
        <taxon>Fungi</taxon>
        <taxon>Dikarya</taxon>
        <taxon>Ascomycota</taxon>
        <taxon>Pezizomycotina</taxon>
        <taxon>Dothideomycetes</taxon>
        <taxon>Dothideomycetes incertae sedis</taxon>
        <taxon>Botryosphaeriales</taxon>
        <taxon>Aplosporellaceae</taxon>
        <taxon>Aplosporella</taxon>
    </lineage>
</organism>
<evidence type="ECO:0000313" key="3">
    <source>
        <dbReference type="Proteomes" id="UP000799438"/>
    </source>
</evidence>
<accession>A0A6A6BVW6</accession>
<gene>
    <name evidence="2" type="ORF">K452DRAFT_218122</name>
</gene>
<dbReference type="Proteomes" id="UP000799438">
    <property type="component" value="Unassembled WGS sequence"/>
</dbReference>
<dbReference type="PANTHER" id="PTHR24148:SF64">
    <property type="entry name" value="HETEROKARYON INCOMPATIBILITY DOMAIN-CONTAINING PROTEIN"/>
    <property type="match status" value="1"/>
</dbReference>